<dbReference type="InterPro" id="IPR050708">
    <property type="entry name" value="T6SS_VgrG/RHS"/>
</dbReference>
<sequence>MLKNFKLSLINQKLCFPRLSPTFNSSRRQFLVNFSILASGSALGLHHSFALGSTQSSSSSDSHSLIFQNPIRFNGQRLDPVTNLYHLGQGYRAYNPRLMRFHVADSLSPFGEGGINTYTYTLGDPINRVDPTGHISWQAGLGIGLGVLGLIISLATLGVGISAAVAIASFGGTTASIISSALGITSSVLGVASSATGIASAALEESDPETSSVLGWVSLGLGVGSLVTGAVGYGIGKAAVNSLKRGFATELVMEENLMPLTHRMGGVSVRSGLIRGHGYPFNTVVKFNNKLAVSGARLSEMAPVVAGSDTIDLATCFGAFGRKVSSAQLLANHTGRTVRAATGYYRAINHSRDLSRVFTPLTGFRRTTTNIIGRGASQVARTSVQSSAAIYHTPFVTAHSVLPSFYRNK</sequence>
<organism evidence="2 3">
    <name type="scientific">Spartinivicinus marinus</name>
    <dbReference type="NCBI Taxonomy" id="2994442"/>
    <lineage>
        <taxon>Bacteria</taxon>
        <taxon>Pseudomonadati</taxon>
        <taxon>Pseudomonadota</taxon>
        <taxon>Gammaproteobacteria</taxon>
        <taxon>Oceanospirillales</taxon>
        <taxon>Zooshikellaceae</taxon>
        <taxon>Spartinivicinus</taxon>
    </lineage>
</organism>
<evidence type="ECO:0000256" key="1">
    <source>
        <dbReference type="SAM" id="Phobius"/>
    </source>
</evidence>
<accession>A0A853IIC2</accession>
<dbReference type="EMBL" id="JACCKB010000024">
    <property type="protein sequence ID" value="NYZ67356.1"/>
    <property type="molecule type" value="Genomic_DNA"/>
</dbReference>
<dbReference type="Gene3D" id="2.180.10.10">
    <property type="entry name" value="RHS repeat-associated core"/>
    <property type="match status" value="1"/>
</dbReference>
<feature type="transmembrane region" description="Helical" evidence="1">
    <location>
        <begin position="180"/>
        <end position="201"/>
    </location>
</feature>
<dbReference type="PANTHER" id="PTHR32305">
    <property type="match status" value="1"/>
</dbReference>
<evidence type="ECO:0000313" key="2">
    <source>
        <dbReference type="EMBL" id="NYZ67356.1"/>
    </source>
</evidence>
<dbReference type="InterPro" id="IPR022385">
    <property type="entry name" value="Rhs_assc_core"/>
</dbReference>
<gene>
    <name evidence="2" type="ORF">H0A36_15165</name>
</gene>
<dbReference type="PANTHER" id="PTHR32305:SF15">
    <property type="entry name" value="PROTEIN RHSA-RELATED"/>
    <property type="match status" value="1"/>
</dbReference>
<proteinExistence type="predicted"/>
<evidence type="ECO:0000313" key="3">
    <source>
        <dbReference type="Proteomes" id="UP000569732"/>
    </source>
</evidence>
<dbReference type="NCBIfam" id="TIGR03696">
    <property type="entry name" value="Rhs_assc_core"/>
    <property type="match status" value="1"/>
</dbReference>
<keyword evidence="1" id="KW-1133">Transmembrane helix</keyword>
<comment type="caution">
    <text evidence="2">The sequence shown here is derived from an EMBL/GenBank/DDBJ whole genome shotgun (WGS) entry which is preliminary data.</text>
</comment>
<keyword evidence="1" id="KW-0812">Transmembrane</keyword>
<dbReference type="RefSeq" id="WP_180569378.1">
    <property type="nucleotide sequence ID" value="NZ_JACCKB010000024.1"/>
</dbReference>
<keyword evidence="1" id="KW-0472">Membrane</keyword>
<protein>
    <submittedName>
        <fullName evidence="2">RHS repeat-associated core domain-containing protein</fullName>
    </submittedName>
</protein>
<feature type="transmembrane region" description="Helical" evidence="1">
    <location>
        <begin position="213"/>
        <end position="235"/>
    </location>
</feature>
<keyword evidence="3" id="KW-1185">Reference proteome</keyword>
<dbReference type="Proteomes" id="UP000569732">
    <property type="component" value="Unassembled WGS sequence"/>
</dbReference>
<dbReference type="AlphaFoldDB" id="A0A853IIC2"/>
<reference evidence="2 3" key="1">
    <citation type="submission" date="2020-07" db="EMBL/GenBank/DDBJ databases">
        <title>Endozoicomonas sp. nov., isolated from sediment.</title>
        <authorList>
            <person name="Gu T."/>
        </authorList>
    </citation>
    <scope>NUCLEOTIDE SEQUENCE [LARGE SCALE GENOMIC DNA]</scope>
    <source>
        <strain evidence="2 3">SM1973</strain>
    </source>
</reference>
<feature type="transmembrane region" description="Helical" evidence="1">
    <location>
        <begin position="141"/>
        <end position="168"/>
    </location>
</feature>
<name>A0A853IIC2_9GAMM</name>